<reference evidence="2 3" key="1">
    <citation type="journal article" date="2022" name="Nat. Plants">
        <title>Genomes of leafy and leafless Platanthera orchids illuminate the evolution of mycoheterotrophy.</title>
        <authorList>
            <person name="Li M.H."/>
            <person name="Liu K.W."/>
            <person name="Li Z."/>
            <person name="Lu H.C."/>
            <person name="Ye Q.L."/>
            <person name="Zhang D."/>
            <person name="Wang J.Y."/>
            <person name="Li Y.F."/>
            <person name="Zhong Z.M."/>
            <person name="Liu X."/>
            <person name="Yu X."/>
            <person name="Liu D.K."/>
            <person name="Tu X.D."/>
            <person name="Liu B."/>
            <person name="Hao Y."/>
            <person name="Liao X.Y."/>
            <person name="Jiang Y.T."/>
            <person name="Sun W.H."/>
            <person name="Chen J."/>
            <person name="Chen Y.Q."/>
            <person name="Ai Y."/>
            <person name="Zhai J.W."/>
            <person name="Wu S.S."/>
            <person name="Zhou Z."/>
            <person name="Hsiao Y.Y."/>
            <person name="Wu W.L."/>
            <person name="Chen Y.Y."/>
            <person name="Lin Y.F."/>
            <person name="Hsu J.L."/>
            <person name="Li C.Y."/>
            <person name="Wang Z.W."/>
            <person name="Zhao X."/>
            <person name="Zhong W.Y."/>
            <person name="Ma X.K."/>
            <person name="Ma L."/>
            <person name="Huang J."/>
            <person name="Chen G.Z."/>
            <person name="Huang M.Z."/>
            <person name="Huang L."/>
            <person name="Peng D.H."/>
            <person name="Luo Y.B."/>
            <person name="Zou S.Q."/>
            <person name="Chen S.P."/>
            <person name="Lan S."/>
            <person name="Tsai W.C."/>
            <person name="Van de Peer Y."/>
            <person name="Liu Z.J."/>
        </authorList>
    </citation>
    <scope>NUCLEOTIDE SEQUENCE [LARGE SCALE GENOMIC DNA]</scope>
    <source>
        <strain evidence="2">Lor288</strain>
    </source>
</reference>
<keyword evidence="3" id="KW-1185">Reference proteome</keyword>
<dbReference type="InterPro" id="IPR025886">
    <property type="entry name" value="PP2-like"/>
</dbReference>
<dbReference type="Gene3D" id="1.20.1280.50">
    <property type="match status" value="1"/>
</dbReference>
<protein>
    <submittedName>
        <fullName evidence="2">F-box protein</fullName>
    </submittedName>
</protein>
<evidence type="ECO:0000259" key="1">
    <source>
        <dbReference type="Pfam" id="PF12937"/>
    </source>
</evidence>
<name>A0ABR2MA97_9ASPA</name>
<organism evidence="2 3">
    <name type="scientific">Platanthera guangdongensis</name>
    <dbReference type="NCBI Taxonomy" id="2320717"/>
    <lineage>
        <taxon>Eukaryota</taxon>
        <taxon>Viridiplantae</taxon>
        <taxon>Streptophyta</taxon>
        <taxon>Embryophyta</taxon>
        <taxon>Tracheophyta</taxon>
        <taxon>Spermatophyta</taxon>
        <taxon>Magnoliopsida</taxon>
        <taxon>Liliopsida</taxon>
        <taxon>Asparagales</taxon>
        <taxon>Orchidaceae</taxon>
        <taxon>Orchidoideae</taxon>
        <taxon>Orchideae</taxon>
        <taxon>Orchidinae</taxon>
        <taxon>Platanthera</taxon>
    </lineage>
</organism>
<dbReference type="EMBL" id="JBBWWR010000010">
    <property type="protein sequence ID" value="KAK8960931.1"/>
    <property type="molecule type" value="Genomic_DNA"/>
</dbReference>
<evidence type="ECO:0000313" key="2">
    <source>
        <dbReference type="EMBL" id="KAK8960931.1"/>
    </source>
</evidence>
<dbReference type="Pfam" id="PF14299">
    <property type="entry name" value="PP2"/>
    <property type="match status" value="1"/>
</dbReference>
<feature type="domain" description="F-box" evidence="1">
    <location>
        <begin position="10"/>
        <end position="53"/>
    </location>
</feature>
<dbReference type="PANTHER" id="PTHR32278:SF111">
    <property type="entry name" value="F-BOX PROTEIN PP2-B12-RELATED"/>
    <property type="match status" value="1"/>
</dbReference>
<dbReference type="CDD" id="cd22162">
    <property type="entry name" value="F-box_AtSKIP3-like"/>
    <property type="match status" value="1"/>
</dbReference>
<sequence length="150" mass="17036">MAGQGGCCEIQRLPEECLCQAISMTTPRDACTSEAVSASFRAAATSDDVWRRFLPPDYAEILSRAVDPVESDSMKQLYSNLCDPILIDGGKMSFCVDRETGGKCFMVPARELYIVWGETPHYWTWRHHPESRFMRDYTAVDEIVWDKLIS</sequence>
<dbReference type="SUPFAM" id="SSF81383">
    <property type="entry name" value="F-box domain"/>
    <property type="match status" value="1"/>
</dbReference>
<gene>
    <name evidence="2" type="ORF">KSP40_PGU006620</name>
</gene>
<comment type="caution">
    <text evidence="2">The sequence shown here is derived from an EMBL/GenBank/DDBJ whole genome shotgun (WGS) entry which is preliminary data.</text>
</comment>
<dbReference type="Pfam" id="PF12937">
    <property type="entry name" value="F-box-like"/>
    <property type="match status" value="1"/>
</dbReference>
<dbReference type="InterPro" id="IPR036047">
    <property type="entry name" value="F-box-like_dom_sf"/>
</dbReference>
<dbReference type="PANTHER" id="PTHR32278">
    <property type="entry name" value="F-BOX DOMAIN-CONTAINING PROTEIN"/>
    <property type="match status" value="1"/>
</dbReference>
<accession>A0ABR2MA97</accession>
<proteinExistence type="predicted"/>
<dbReference type="Proteomes" id="UP001412067">
    <property type="component" value="Unassembled WGS sequence"/>
</dbReference>
<dbReference type="InterPro" id="IPR001810">
    <property type="entry name" value="F-box_dom"/>
</dbReference>
<evidence type="ECO:0000313" key="3">
    <source>
        <dbReference type="Proteomes" id="UP001412067"/>
    </source>
</evidence>